<name>A0A1I3SRR1_9BACL</name>
<evidence type="ECO:0000256" key="3">
    <source>
        <dbReference type="ARBA" id="ARBA00022553"/>
    </source>
</evidence>
<keyword evidence="3 7" id="KW-0597">Phosphoprotein</keyword>
<dbReference type="InterPro" id="IPR003231">
    <property type="entry name" value="ACP"/>
</dbReference>
<evidence type="ECO:0000259" key="10">
    <source>
        <dbReference type="PROSITE" id="PS50075"/>
    </source>
</evidence>
<accession>A0A1I3SRR1</accession>
<dbReference type="NCBIfam" id="NF002150">
    <property type="entry name" value="PRK00982.1-4"/>
    <property type="match status" value="1"/>
</dbReference>
<feature type="modified residue" description="O-(pantetheine 4'-phosphoryl)serine" evidence="7">
    <location>
        <position position="38"/>
    </location>
</feature>
<keyword evidence="4 7" id="KW-0276">Fatty acid metabolism</keyword>
<dbReference type="PANTHER" id="PTHR20863:SF76">
    <property type="entry name" value="CARRIER DOMAIN-CONTAINING PROTEIN"/>
    <property type="match status" value="1"/>
</dbReference>
<dbReference type="SUPFAM" id="SSF47336">
    <property type="entry name" value="ACP-like"/>
    <property type="match status" value="1"/>
</dbReference>
<comment type="subcellular location">
    <subcellularLocation>
        <location evidence="7">Cytoplasm</location>
    </subcellularLocation>
</comment>
<keyword evidence="5 7" id="KW-0443">Lipid metabolism</keyword>
<comment type="similarity">
    <text evidence="7">Belongs to the acyl carrier protein (ACP) family.</text>
</comment>
<evidence type="ECO:0000313" key="11">
    <source>
        <dbReference type="EMBL" id="SFJ61050.1"/>
    </source>
</evidence>
<dbReference type="PROSITE" id="PS50075">
    <property type="entry name" value="CARRIER"/>
    <property type="match status" value="1"/>
</dbReference>
<evidence type="ECO:0000256" key="8">
    <source>
        <dbReference type="NCBIfam" id="TIGR00517"/>
    </source>
</evidence>
<protein>
    <recommendedName>
        <fullName evidence="7 8">Acyl carrier protein</fullName>
        <shortName evidence="7">ACP</shortName>
    </recommendedName>
</protein>
<dbReference type="Gene3D" id="1.10.1200.10">
    <property type="entry name" value="ACP-like"/>
    <property type="match status" value="1"/>
</dbReference>
<reference evidence="11 12" key="1">
    <citation type="submission" date="2016-10" db="EMBL/GenBank/DDBJ databases">
        <authorList>
            <person name="de Groot N.N."/>
        </authorList>
    </citation>
    <scope>NUCLEOTIDE SEQUENCE [LARGE SCALE GENOMIC DNA]</scope>
    <source>
        <strain evidence="11 12">DSM 44778</strain>
    </source>
</reference>
<dbReference type="GO" id="GO:0005829">
    <property type="term" value="C:cytosol"/>
    <property type="evidence" value="ECO:0007669"/>
    <property type="project" value="TreeGrafter"/>
</dbReference>
<dbReference type="GO" id="GO:0009245">
    <property type="term" value="P:lipid A biosynthetic process"/>
    <property type="evidence" value="ECO:0007669"/>
    <property type="project" value="TreeGrafter"/>
</dbReference>
<gene>
    <name evidence="7" type="primary">acpP</name>
    <name evidence="11" type="ORF">SAMN05421852_1146</name>
</gene>
<evidence type="ECO:0000256" key="6">
    <source>
        <dbReference type="ARBA" id="ARBA00023160"/>
    </source>
</evidence>
<dbReference type="OrthoDB" id="9804551at2"/>
<keyword evidence="12" id="KW-1185">Reference proteome</keyword>
<evidence type="ECO:0000256" key="5">
    <source>
        <dbReference type="ARBA" id="ARBA00023098"/>
    </source>
</evidence>
<dbReference type="UniPathway" id="UPA00094"/>
<evidence type="ECO:0000256" key="4">
    <source>
        <dbReference type="ARBA" id="ARBA00022832"/>
    </source>
</evidence>
<comment type="pathway">
    <text evidence="7 9">Lipid metabolism; fatty acid biosynthesis.</text>
</comment>
<dbReference type="InterPro" id="IPR009081">
    <property type="entry name" value="PP-bd_ACP"/>
</dbReference>
<dbReference type="InterPro" id="IPR036736">
    <property type="entry name" value="ACP-like_sf"/>
</dbReference>
<dbReference type="NCBIfam" id="NF002151">
    <property type="entry name" value="PRK00982.1-5"/>
    <property type="match status" value="1"/>
</dbReference>
<feature type="domain" description="Carrier" evidence="10">
    <location>
        <begin position="3"/>
        <end position="78"/>
    </location>
</feature>
<dbReference type="PANTHER" id="PTHR20863">
    <property type="entry name" value="ACYL CARRIER PROTEIN"/>
    <property type="match status" value="1"/>
</dbReference>
<comment type="PTM">
    <text evidence="7">4'-phosphopantetheine is transferred from CoA to a specific serine of apo-ACP by AcpS. This modification is essential for activity because fatty acids are bound in thioester linkage to the sulfhydryl of the prosthetic group.</text>
</comment>
<evidence type="ECO:0000313" key="12">
    <source>
        <dbReference type="Proteomes" id="UP000199545"/>
    </source>
</evidence>
<dbReference type="GO" id="GO:0000036">
    <property type="term" value="F:acyl carrier activity"/>
    <property type="evidence" value="ECO:0007669"/>
    <property type="project" value="UniProtKB-UniRule"/>
</dbReference>
<comment type="function">
    <text evidence="7 9">Carrier of the growing fatty acid chain in fatty acid biosynthesis.</text>
</comment>
<evidence type="ECO:0000256" key="9">
    <source>
        <dbReference type="RuleBase" id="RU003545"/>
    </source>
</evidence>
<keyword evidence="7" id="KW-0963">Cytoplasm</keyword>
<dbReference type="NCBIfam" id="TIGR00517">
    <property type="entry name" value="acyl_carrier"/>
    <property type="match status" value="1"/>
</dbReference>
<evidence type="ECO:0000256" key="1">
    <source>
        <dbReference type="ARBA" id="ARBA00022450"/>
    </source>
</evidence>
<dbReference type="InterPro" id="IPR006162">
    <property type="entry name" value="Ppantetheine_attach_site"/>
</dbReference>
<evidence type="ECO:0000256" key="2">
    <source>
        <dbReference type="ARBA" id="ARBA00022516"/>
    </source>
</evidence>
<organism evidence="11 12">
    <name type="scientific">Thermoflavimicrobium dichotomicum</name>
    <dbReference type="NCBI Taxonomy" id="46223"/>
    <lineage>
        <taxon>Bacteria</taxon>
        <taxon>Bacillati</taxon>
        <taxon>Bacillota</taxon>
        <taxon>Bacilli</taxon>
        <taxon>Bacillales</taxon>
        <taxon>Thermoactinomycetaceae</taxon>
        <taxon>Thermoflavimicrobium</taxon>
    </lineage>
</organism>
<dbReference type="GO" id="GO:0000035">
    <property type="term" value="F:acyl binding"/>
    <property type="evidence" value="ECO:0007669"/>
    <property type="project" value="TreeGrafter"/>
</dbReference>
<keyword evidence="2 7" id="KW-0444">Lipid biosynthesis</keyword>
<dbReference type="AlphaFoldDB" id="A0A1I3SRR1"/>
<comment type="PTM">
    <text evidence="9">4'-phosphopantetheine is transferred from CoA to a specific serine of apo-ACP by acpS.</text>
</comment>
<dbReference type="STRING" id="46223.SAMN05421852_1146"/>
<dbReference type="RefSeq" id="WP_093230881.1">
    <property type="nucleotide sequence ID" value="NZ_FORR01000014.1"/>
</dbReference>
<sequence>MAENTFERVKKIIVEHLDVDPAEVTLEASVKDDLGADSLDVVDLIMQFEDEFGLEISDEEAEKISTVGDIVSYIEQKQQ</sequence>
<dbReference type="EMBL" id="FORR01000014">
    <property type="protein sequence ID" value="SFJ61050.1"/>
    <property type="molecule type" value="Genomic_DNA"/>
</dbReference>
<dbReference type="PROSITE" id="PS00012">
    <property type="entry name" value="PHOSPHOPANTETHEINE"/>
    <property type="match status" value="1"/>
</dbReference>
<keyword evidence="1 7" id="KW-0596">Phosphopantetheine</keyword>
<dbReference type="GO" id="GO:0016020">
    <property type="term" value="C:membrane"/>
    <property type="evidence" value="ECO:0007669"/>
    <property type="project" value="GOC"/>
</dbReference>
<dbReference type="HAMAP" id="MF_01217">
    <property type="entry name" value="Acyl_carrier"/>
    <property type="match status" value="1"/>
</dbReference>
<dbReference type="NCBIfam" id="NF002148">
    <property type="entry name" value="PRK00982.1-2"/>
    <property type="match status" value="1"/>
</dbReference>
<dbReference type="Pfam" id="PF00550">
    <property type="entry name" value="PP-binding"/>
    <property type="match status" value="1"/>
</dbReference>
<proteinExistence type="inferred from homology"/>
<dbReference type="Proteomes" id="UP000199545">
    <property type="component" value="Unassembled WGS sequence"/>
</dbReference>
<evidence type="ECO:0000256" key="7">
    <source>
        <dbReference type="HAMAP-Rule" id="MF_01217"/>
    </source>
</evidence>
<keyword evidence="6 7" id="KW-0275">Fatty acid biosynthesis</keyword>